<name>A0AAV7TQN7_PLEWA</name>
<feature type="region of interest" description="Disordered" evidence="1">
    <location>
        <begin position="1"/>
        <end position="31"/>
    </location>
</feature>
<organism evidence="2 3">
    <name type="scientific">Pleurodeles waltl</name>
    <name type="common">Iberian ribbed newt</name>
    <dbReference type="NCBI Taxonomy" id="8319"/>
    <lineage>
        <taxon>Eukaryota</taxon>
        <taxon>Metazoa</taxon>
        <taxon>Chordata</taxon>
        <taxon>Craniata</taxon>
        <taxon>Vertebrata</taxon>
        <taxon>Euteleostomi</taxon>
        <taxon>Amphibia</taxon>
        <taxon>Batrachia</taxon>
        <taxon>Caudata</taxon>
        <taxon>Salamandroidea</taxon>
        <taxon>Salamandridae</taxon>
        <taxon>Pleurodelinae</taxon>
        <taxon>Pleurodeles</taxon>
    </lineage>
</organism>
<dbReference type="Proteomes" id="UP001066276">
    <property type="component" value="Chromosome 3_2"/>
</dbReference>
<protein>
    <submittedName>
        <fullName evidence="2">Uncharacterized protein</fullName>
    </submittedName>
</protein>
<reference evidence="2" key="1">
    <citation type="journal article" date="2022" name="bioRxiv">
        <title>Sequencing and chromosome-scale assembly of the giantPleurodeles waltlgenome.</title>
        <authorList>
            <person name="Brown T."/>
            <person name="Elewa A."/>
            <person name="Iarovenko S."/>
            <person name="Subramanian E."/>
            <person name="Araus A.J."/>
            <person name="Petzold A."/>
            <person name="Susuki M."/>
            <person name="Suzuki K.-i.T."/>
            <person name="Hayashi T."/>
            <person name="Toyoda A."/>
            <person name="Oliveira C."/>
            <person name="Osipova E."/>
            <person name="Leigh N.D."/>
            <person name="Simon A."/>
            <person name="Yun M.H."/>
        </authorList>
    </citation>
    <scope>NUCLEOTIDE SEQUENCE</scope>
    <source>
        <strain evidence="2">20211129_DDA</strain>
        <tissue evidence="2">Liver</tissue>
    </source>
</reference>
<sequence>MPSNNTAQHHYKGASRLHPGQRVPMTGPSTRAVADPGTAYLGTVALKFACRVALLGDRAPVVVGSPQAVAARLARAVRSARGERQAPSVRAGCSLPLTPCSPQLGHGE</sequence>
<evidence type="ECO:0000256" key="1">
    <source>
        <dbReference type="SAM" id="MobiDB-lite"/>
    </source>
</evidence>
<gene>
    <name evidence="2" type="ORF">NDU88_004028</name>
</gene>
<accession>A0AAV7TQN7</accession>
<evidence type="ECO:0000313" key="2">
    <source>
        <dbReference type="EMBL" id="KAJ1178786.1"/>
    </source>
</evidence>
<dbReference type="AlphaFoldDB" id="A0AAV7TQN7"/>
<comment type="caution">
    <text evidence="2">The sequence shown here is derived from an EMBL/GenBank/DDBJ whole genome shotgun (WGS) entry which is preliminary data.</text>
</comment>
<evidence type="ECO:0000313" key="3">
    <source>
        <dbReference type="Proteomes" id="UP001066276"/>
    </source>
</evidence>
<proteinExistence type="predicted"/>
<feature type="region of interest" description="Disordered" evidence="1">
    <location>
        <begin position="80"/>
        <end position="108"/>
    </location>
</feature>
<dbReference type="EMBL" id="JANPWB010000006">
    <property type="protein sequence ID" value="KAJ1178786.1"/>
    <property type="molecule type" value="Genomic_DNA"/>
</dbReference>
<keyword evidence="3" id="KW-1185">Reference proteome</keyword>